<gene>
    <name evidence="1" type="ORF">MOP44_21050</name>
</gene>
<keyword evidence="2" id="KW-1185">Reference proteome</keyword>
<evidence type="ECO:0000313" key="2">
    <source>
        <dbReference type="Proteomes" id="UP001059380"/>
    </source>
</evidence>
<organism evidence="1 2">
    <name type="scientific">Occallatibacter riparius</name>
    <dbReference type="NCBI Taxonomy" id="1002689"/>
    <lineage>
        <taxon>Bacteria</taxon>
        <taxon>Pseudomonadati</taxon>
        <taxon>Acidobacteriota</taxon>
        <taxon>Terriglobia</taxon>
        <taxon>Terriglobales</taxon>
        <taxon>Acidobacteriaceae</taxon>
        <taxon>Occallatibacter</taxon>
    </lineage>
</organism>
<dbReference type="Gene3D" id="3.30.420.40">
    <property type="match status" value="2"/>
</dbReference>
<dbReference type="RefSeq" id="WP_260792380.1">
    <property type="nucleotide sequence ID" value="NZ_CP093313.1"/>
</dbReference>
<name>A0A9J7BK55_9BACT</name>
<dbReference type="EMBL" id="CP093313">
    <property type="protein sequence ID" value="UWZ83047.1"/>
    <property type="molecule type" value="Genomic_DNA"/>
</dbReference>
<dbReference type="Proteomes" id="UP001059380">
    <property type="component" value="Chromosome"/>
</dbReference>
<protein>
    <submittedName>
        <fullName evidence="1">Uncharacterized protein</fullName>
    </submittedName>
</protein>
<dbReference type="Gene3D" id="3.30.1490.300">
    <property type="match status" value="1"/>
</dbReference>
<dbReference type="SUPFAM" id="SSF53067">
    <property type="entry name" value="Actin-like ATPase domain"/>
    <property type="match status" value="1"/>
</dbReference>
<dbReference type="InterPro" id="IPR050696">
    <property type="entry name" value="FtsA/MreB"/>
</dbReference>
<accession>A0A9J7BK55</accession>
<proteinExistence type="predicted"/>
<reference evidence="1" key="1">
    <citation type="submission" date="2021-04" db="EMBL/GenBank/DDBJ databases">
        <title>Phylogenetic analysis of Acidobacteriaceae.</title>
        <authorList>
            <person name="Qiu L."/>
            <person name="Zhang Q."/>
        </authorList>
    </citation>
    <scope>NUCLEOTIDE SEQUENCE</scope>
    <source>
        <strain evidence="1">DSM 25168</strain>
    </source>
</reference>
<dbReference type="PANTHER" id="PTHR32432:SF3">
    <property type="entry name" value="ETHANOLAMINE UTILIZATION PROTEIN EUTJ"/>
    <property type="match status" value="1"/>
</dbReference>
<dbReference type="KEGG" id="orp:MOP44_21050"/>
<dbReference type="PANTHER" id="PTHR32432">
    <property type="entry name" value="CELL DIVISION PROTEIN FTSA-RELATED"/>
    <property type="match status" value="1"/>
</dbReference>
<dbReference type="InterPro" id="IPR043129">
    <property type="entry name" value="ATPase_NBD"/>
</dbReference>
<dbReference type="AlphaFoldDB" id="A0A9J7BK55"/>
<sequence>MALLSKKFTFNTAPAAARPHTAVELTPEGALAAAIPNGGTTPVYAFAPLRPGALSPGISGTNVMAHDAVVETLRSAIDQVSPRNHNVTLIVPDTAARVFVLDFDTLPPKAPEVVYPVLRFRLRKMVPFEVEHAALSYQILSQDPGGGEGAVKVLVTIMPKTNLAEYESCVQAAGYEPGVVLLSSLASLAALTDPSPALAANLSSTALTTSITSGDDLLLYRTLELPADNATRVSDVQRNIAVAAAYYEDKVGSAPRELHYAGAVPAQEFARAISDTGLNVIETTPTPTTGAVTTLGPIGFAGVSGALAGVA</sequence>
<evidence type="ECO:0000313" key="1">
    <source>
        <dbReference type="EMBL" id="UWZ83047.1"/>
    </source>
</evidence>